<keyword evidence="2" id="KW-0808">Transferase</keyword>
<dbReference type="RefSeq" id="WP_087210541.1">
    <property type="nucleotide sequence ID" value="NZ_JACSPP010000019.1"/>
</dbReference>
<dbReference type="EMBL" id="JACSPP010000019">
    <property type="protein sequence ID" value="MBD8040355.1"/>
    <property type="molecule type" value="Genomic_DNA"/>
</dbReference>
<name>A0ABR8Y834_9BACT</name>
<dbReference type="SUPFAM" id="SSF51161">
    <property type="entry name" value="Trimeric LpxA-like enzymes"/>
    <property type="match status" value="1"/>
</dbReference>
<protein>
    <submittedName>
        <fullName evidence="4">Serine acetyltransferase</fullName>
    </submittedName>
</protein>
<dbReference type="InterPro" id="IPR045304">
    <property type="entry name" value="LbH_SAT"/>
</dbReference>
<reference evidence="4 5" key="1">
    <citation type="submission" date="2020-08" db="EMBL/GenBank/DDBJ databases">
        <title>A Genomic Blueprint of the Chicken Gut Microbiome.</title>
        <authorList>
            <person name="Gilroy R."/>
            <person name="Ravi A."/>
            <person name="Getino M."/>
            <person name="Pursley I."/>
            <person name="Horton D.L."/>
            <person name="Alikhan N.-F."/>
            <person name="Baker D."/>
            <person name="Gharbi K."/>
            <person name="Hall N."/>
            <person name="Watson M."/>
            <person name="Adriaenssens E.M."/>
            <person name="Foster-Nyarko E."/>
            <person name="Jarju S."/>
            <person name="Secka A."/>
            <person name="Antonio M."/>
            <person name="Oren A."/>
            <person name="Chaudhuri R."/>
            <person name="La Ragione R.M."/>
            <person name="Hildebrand F."/>
            <person name="Pallen M.J."/>
        </authorList>
    </citation>
    <scope>NUCLEOTIDE SEQUENCE [LARGE SCALE GENOMIC DNA]</scope>
    <source>
        <strain evidence="4 5">Sa1CVN1</strain>
    </source>
</reference>
<dbReference type="Proteomes" id="UP000620874">
    <property type="component" value="Unassembled WGS sequence"/>
</dbReference>
<keyword evidence="5" id="KW-1185">Reference proteome</keyword>
<dbReference type="Gene3D" id="2.160.10.10">
    <property type="entry name" value="Hexapeptide repeat proteins"/>
    <property type="match status" value="1"/>
</dbReference>
<keyword evidence="3" id="KW-0012">Acyltransferase</keyword>
<evidence type="ECO:0000256" key="3">
    <source>
        <dbReference type="ARBA" id="ARBA00023315"/>
    </source>
</evidence>
<organism evidence="4 5">
    <name type="scientific">Phocaeicola intestinalis</name>
    <dbReference type="NCBI Taxonomy" id="2762212"/>
    <lineage>
        <taxon>Bacteria</taxon>
        <taxon>Pseudomonadati</taxon>
        <taxon>Bacteroidota</taxon>
        <taxon>Bacteroidia</taxon>
        <taxon>Bacteroidales</taxon>
        <taxon>Bacteroidaceae</taxon>
        <taxon>Phocaeicola</taxon>
    </lineage>
</organism>
<comment type="caution">
    <text evidence="4">The sequence shown here is derived from an EMBL/GenBank/DDBJ whole genome shotgun (WGS) entry which is preliminary data.</text>
</comment>
<proteinExistence type="inferred from homology"/>
<dbReference type="InterPro" id="IPR011004">
    <property type="entry name" value="Trimer_LpxA-like_sf"/>
</dbReference>
<evidence type="ECO:0000313" key="5">
    <source>
        <dbReference type="Proteomes" id="UP000620874"/>
    </source>
</evidence>
<dbReference type="InterPro" id="IPR001451">
    <property type="entry name" value="Hexapep"/>
</dbReference>
<sequence length="192" mass="21626">MIKTKADLKKYLEEDRKNYPPLLSFVGRLRSAFFSTPIGIMIPQYKYLYYLRKAEFAINSKSKFRKIFYLYLLRKMSYKTGFQIPPNVLGPGVTLFHFGMIVINGKVRIGRNAKFQPNVVIGKKTPNGGVPTIGDNFYVCAGARIYGDITIGDNVRIGPNCCLYKSVPDNCVVVGNPAVIVKKNGEKCRINL</sequence>
<evidence type="ECO:0000256" key="1">
    <source>
        <dbReference type="ARBA" id="ARBA00007274"/>
    </source>
</evidence>
<accession>A0ABR8Y834</accession>
<evidence type="ECO:0000256" key="2">
    <source>
        <dbReference type="ARBA" id="ARBA00022679"/>
    </source>
</evidence>
<evidence type="ECO:0000313" key="4">
    <source>
        <dbReference type="EMBL" id="MBD8040355.1"/>
    </source>
</evidence>
<gene>
    <name evidence="4" type="ORF">H9625_07840</name>
</gene>
<dbReference type="Pfam" id="PF00132">
    <property type="entry name" value="Hexapep"/>
    <property type="match status" value="1"/>
</dbReference>
<dbReference type="CDD" id="cd03354">
    <property type="entry name" value="LbH_SAT"/>
    <property type="match status" value="1"/>
</dbReference>
<dbReference type="PANTHER" id="PTHR42811">
    <property type="entry name" value="SERINE ACETYLTRANSFERASE"/>
    <property type="match status" value="1"/>
</dbReference>
<comment type="similarity">
    <text evidence="1">Belongs to the transferase hexapeptide repeat family.</text>
</comment>